<evidence type="ECO:0000313" key="4">
    <source>
        <dbReference type="EMBL" id="CAB4211826.1"/>
    </source>
</evidence>
<dbReference type="EMBL" id="LR797017">
    <property type="protein sequence ID" value="CAB4181174.1"/>
    <property type="molecule type" value="Genomic_DNA"/>
</dbReference>
<protein>
    <submittedName>
        <fullName evidence="3">Uncharacterized protein</fullName>
    </submittedName>
</protein>
<organism evidence="3">
    <name type="scientific">uncultured Caudovirales phage</name>
    <dbReference type="NCBI Taxonomy" id="2100421"/>
    <lineage>
        <taxon>Viruses</taxon>
        <taxon>Duplodnaviria</taxon>
        <taxon>Heunggongvirae</taxon>
        <taxon>Uroviricota</taxon>
        <taxon>Caudoviricetes</taxon>
        <taxon>Peduoviridae</taxon>
        <taxon>Maltschvirus</taxon>
        <taxon>Maltschvirus maltsch</taxon>
    </lineage>
</organism>
<gene>
    <name evidence="2" type="ORF">UFOVP1070_18</name>
    <name evidence="3" type="ORF">UFOVP1302_66</name>
    <name evidence="4" type="ORF">UFOVP1416_46</name>
    <name evidence="1" type="ORF">UFOVP895_69</name>
</gene>
<sequence>MVGLKGPGPYGVVQTIRVKAINPHYGGLILREFDVLIRADGEPWKVGDEVGLHGAIWTERNNATVYAIITEIVMFDIEKGVPVPRNYMGRKSEKRESMLSTMSEMQVGDSFRVEYKLPSMRNFIRNCGIEGKFRAAQESEAQIRVWRIA</sequence>
<dbReference type="EMBL" id="LR797245">
    <property type="protein sequence ID" value="CAB4196265.1"/>
    <property type="molecule type" value="Genomic_DNA"/>
</dbReference>
<accession>A0A6J5RVG2</accession>
<evidence type="ECO:0000313" key="2">
    <source>
        <dbReference type="EMBL" id="CAB4181174.1"/>
    </source>
</evidence>
<proteinExistence type="predicted"/>
<evidence type="ECO:0000313" key="1">
    <source>
        <dbReference type="EMBL" id="CAB4169688.1"/>
    </source>
</evidence>
<reference evidence="3" key="1">
    <citation type="submission" date="2020-05" db="EMBL/GenBank/DDBJ databases">
        <authorList>
            <person name="Chiriac C."/>
            <person name="Salcher M."/>
            <person name="Ghai R."/>
            <person name="Kavagutti S V."/>
        </authorList>
    </citation>
    <scope>NUCLEOTIDE SEQUENCE</scope>
</reference>
<dbReference type="EMBL" id="LR797379">
    <property type="protein sequence ID" value="CAB4211826.1"/>
    <property type="molecule type" value="Genomic_DNA"/>
</dbReference>
<dbReference type="EMBL" id="LR796842">
    <property type="protein sequence ID" value="CAB4169688.1"/>
    <property type="molecule type" value="Genomic_DNA"/>
</dbReference>
<evidence type="ECO:0000313" key="3">
    <source>
        <dbReference type="EMBL" id="CAB4196265.1"/>
    </source>
</evidence>
<name>A0A6J5RVG2_9CAUD</name>